<organism evidence="3">
    <name type="scientific">Haemonchus placei</name>
    <name type="common">Barber's pole worm</name>
    <dbReference type="NCBI Taxonomy" id="6290"/>
    <lineage>
        <taxon>Eukaryota</taxon>
        <taxon>Metazoa</taxon>
        <taxon>Ecdysozoa</taxon>
        <taxon>Nematoda</taxon>
        <taxon>Chromadorea</taxon>
        <taxon>Rhabditida</taxon>
        <taxon>Rhabditina</taxon>
        <taxon>Rhabditomorpha</taxon>
        <taxon>Strongyloidea</taxon>
        <taxon>Trichostrongylidae</taxon>
        <taxon>Haemonchus</taxon>
    </lineage>
</organism>
<proteinExistence type="predicted"/>
<protein>
    <submittedName>
        <fullName evidence="3">Secreted protein</fullName>
    </submittedName>
</protein>
<dbReference type="Proteomes" id="UP000268014">
    <property type="component" value="Unassembled WGS sequence"/>
</dbReference>
<evidence type="ECO:0000313" key="2">
    <source>
        <dbReference type="Proteomes" id="UP000268014"/>
    </source>
</evidence>
<gene>
    <name evidence="1" type="ORF">HPLM_LOCUS5287</name>
</gene>
<name>A0A0N4W5N5_HAEPC</name>
<evidence type="ECO:0000313" key="1">
    <source>
        <dbReference type="EMBL" id="VDO25510.1"/>
    </source>
</evidence>
<dbReference type="EMBL" id="UZAF01016315">
    <property type="protein sequence ID" value="VDO25510.1"/>
    <property type="molecule type" value="Genomic_DNA"/>
</dbReference>
<reference evidence="1 2" key="2">
    <citation type="submission" date="2018-11" db="EMBL/GenBank/DDBJ databases">
        <authorList>
            <consortium name="Pathogen Informatics"/>
        </authorList>
    </citation>
    <scope>NUCLEOTIDE SEQUENCE [LARGE SCALE GENOMIC DNA]</scope>
    <source>
        <strain evidence="1 2">MHpl1</strain>
    </source>
</reference>
<dbReference type="AlphaFoldDB" id="A0A0N4W5N5"/>
<sequence length="90" mass="10554">MNSIRYLLFGYVTDTLNRVVIVIIREIRFISSFRIFTKRIIQRVVQVTILNAILESQPYSVSVVNEHALYNDRCAVIFCLHGSDFDFLRI</sequence>
<evidence type="ECO:0000313" key="3">
    <source>
        <dbReference type="WBParaSite" id="HPLM_0000529501-mRNA-1"/>
    </source>
</evidence>
<accession>A0A0N4W5N5</accession>
<keyword evidence="2" id="KW-1185">Reference proteome</keyword>
<reference evidence="3" key="1">
    <citation type="submission" date="2017-02" db="UniProtKB">
        <authorList>
            <consortium name="WormBaseParasite"/>
        </authorList>
    </citation>
    <scope>IDENTIFICATION</scope>
</reference>
<dbReference type="WBParaSite" id="HPLM_0000529501-mRNA-1">
    <property type="protein sequence ID" value="HPLM_0000529501-mRNA-1"/>
    <property type="gene ID" value="HPLM_0000529501"/>
</dbReference>